<keyword evidence="9" id="KW-0325">Glycoprotein</keyword>
<evidence type="ECO:0000313" key="12">
    <source>
        <dbReference type="Proteomes" id="UP000230066"/>
    </source>
</evidence>
<dbReference type="Pfam" id="PF07774">
    <property type="entry name" value="EMC1_C"/>
    <property type="match status" value="1"/>
</dbReference>
<protein>
    <recommendedName>
        <fullName evidence="3">ER membrane protein complex subunit 1</fullName>
    </recommendedName>
</protein>
<sequence length="783" mass="86617">MESGGTLKELKLCADFLISLSRENVAVLRAWNPLSGSIIWEKSLSENHSSSATLRCFNQNYLIANDGIYQLDSGEPALNLTPGLWTTATRHGAVEWIRPTPYVDSTGAAAFRVLIRTEDHAFQHIRRNGHQHWLREEALADIVVVKMVDLPVSESQARMKEEFGHANSNIFEIFAKRFRTQAAQLWTFLKYCATELPHLLRTASTSSSGSLTYSDGSTRSGRMNSIGTGSDAASAIDPNQVTRTHPARLRFTQSDMKPNESTGWNELERFLTRDNFNLHKTIVVANKVGKIFAHFPVSPIATVLFRSKTSNLPILYSFNPITGVPLHKGASHVFHMDSDLLQAVLQPGPVSEASDYIRPILLLEVKSKVHVFPPEYATILATSGDANPIYIYTIESSDARITGYRVGQRMTEQNETIYEATVVWRMLLHAGRSVEFDDKVPHSVVASAARPLTEHIHSVGRVLGDRSILYKYLNSNLVAVVTSGGDVVAHTNSIAIYLIDVVAGRILYSAVHRRCSEPVSLLHSENWAVYTYYNHKSLRHEVTVLELYELFNQSGGLGEMCAPYLVPGPRQIFLRNAFPTSWFSSFVGGTSESNLVADATDPKPRNRGFRAYFSSLYRSTDSGGICHRPSAPTHGAAAASLTERGTTAKSVVFGLQKGSLIELPKSFLDPRRTLGMTQELMEEGVHPYAPVLLLSDRAVISHNQTVLGLRAIRTALTGLESTSLVFAYGLDLFFTRIAPSMTYDLLKEDFDCTAIATVTLGMIVASVVTQRLAARRVVLRAWS</sequence>
<evidence type="ECO:0000256" key="3">
    <source>
        <dbReference type="ARBA" id="ARBA00020824"/>
    </source>
</evidence>
<evidence type="ECO:0000256" key="5">
    <source>
        <dbReference type="ARBA" id="ARBA00022729"/>
    </source>
</evidence>
<dbReference type="PANTHER" id="PTHR21573:SF0">
    <property type="entry name" value="ER MEMBRANE PROTEIN COMPLEX SUBUNIT 1"/>
    <property type="match status" value="1"/>
</dbReference>
<dbReference type="InterPro" id="IPR011678">
    <property type="entry name" value="EMC1_C"/>
</dbReference>
<dbReference type="PANTHER" id="PTHR21573">
    <property type="entry name" value="ER MEMBRANE PROTEIN COMPLEX SUBUNIT 1"/>
    <property type="match status" value="1"/>
</dbReference>
<feature type="domain" description="ER membrane protein complex subunit 1 C-terminal" evidence="10">
    <location>
        <begin position="524"/>
        <end position="782"/>
    </location>
</feature>
<evidence type="ECO:0000256" key="8">
    <source>
        <dbReference type="ARBA" id="ARBA00023136"/>
    </source>
</evidence>
<reference evidence="11" key="1">
    <citation type="submission" date="2019-03" db="EMBL/GenBank/DDBJ databases">
        <title>Improved annotation for the trematode Fasciola hepatica.</title>
        <authorList>
            <person name="Choi Y.-J."/>
            <person name="Martin J."/>
            <person name="Mitreva M."/>
        </authorList>
    </citation>
    <scope>NUCLEOTIDE SEQUENCE [LARGE SCALE GENOMIC DNA]</scope>
</reference>
<keyword evidence="8" id="KW-0472">Membrane</keyword>
<dbReference type="AlphaFoldDB" id="A0A4E0RXR2"/>
<keyword evidence="4" id="KW-0812">Transmembrane</keyword>
<comment type="similarity">
    <text evidence="2">Belongs to the EMC1 family.</text>
</comment>
<dbReference type="InterPro" id="IPR026895">
    <property type="entry name" value="EMC1"/>
</dbReference>
<evidence type="ECO:0000256" key="7">
    <source>
        <dbReference type="ARBA" id="ARBA00022989"/>
    </source>
</evidence>
<name>A0A4E0RXR2_FASHE</name>
<keyword evidence="7" id="KW-1133">Transmembrane helix</keyword>
<evidence type="ECO:0000256" key="6">
    <source>
        <dbReference type="ARBA" id="ARBA00022824"/>
    </source>
</evidence>
<dbReference type="GO" id="GO:0034975">
    <property type="term" value="P:protein folding in endoplasmic reticulum"/>
    <property type="evidence" value="ECO:0007669"/>
    <property type="project" value="TreeGrafter"/>
</dbReference>
<dbReference type="EMBL" id="JXXN02004236">
    <property type="protein sequence ID" value="THD20760.1"/>
    <property type="molecule type" value="Genomic_DNA"/>
</dbReference>
<dbReference type="Proteomes" id="UP000230066">
    <property type="component" value="Unassembled WGS sequence"/>
</dbReference>
<keyword evidence="6" id="KW-0256">Endoplasmic reticulum</keyword>
<gene>
    <name evidence="11" type="ORF">D915_008600</name>
</gene>
<accession>A0A4E0RXR2</accession>
<keyword evidence="12" id="KW-1185">Reference proteome</keyword>
<comment type="caution">
    <text evidence="11">The sequence shown here is derived from an EMBL/GenBank/DDBJ whole genome shotgun (WGS) entry which is preliminary data.</text>
</comment>
<evidence type="ECO:0000256" key="2">
    <source>
        <dbReference type="ARBA" id="ARBA00007904"/>
    </source>
</evidence>
<comment type="subcellular location">
    <subcellularLocation>
        <location evidence="1">Endoplasmic reticulum membrane</location>
        <topology evidence="1">Single-pass type I membrane protein</topology>
    </subcellularLocation>
</comment>
<proteinExistence type="inferred from homology"/>
<evidence type="ECO:0000259" key="10">
    <source>
        <dbReference type="Pfam" id="PF07774"/>
    </source>
</evidence>
<evidence type="ECO:0000256" key="1">
    <source>
        <dbReference type="ARBA" id="ARBA00004115"/>
    </source>
</evidence>
<evidence type="ECO:0000256" key="9">
    <source>
        <dbReference type="ARBA" id="ARBA00023180"/>
    </source>
</evidence>
<dbReference type="GO" id="GO:0072546">
    <property type="term" value="C:EMC complex"/>
    <property type="evidence" value="ECO:0007669"/>
    <property type="project" value="InterPro"/>
</dbReference>
<organism evidence="11 12">
    <name type="scientific">Fasciola hepatica</name>
    <name type="common">Liver fluke</name>
    <dbReference type="NCBI Taxonomy" id="6192"/>
    <lineage>
        <taxon>Eukaryota</taxon>
        <taxon>Metazoa</taxon>
        <taxon>Spiralia</taxon>
        <taxon>Lophotrochozoa</taxon>
        <taxon>Platyhelminthes</taxon>
        <taxon>Trematoda</taxon>
        <taxon>Digenea</taxon>
        <taxon>Plagiorchiida</taxon>
        <taxon>Echinostomata</taxon>
        <taxon>Echinostomatoidea</taxon>
        <taxon>Fasciolidae</taxon>
        <taxon>Fasciola</taxon>
    </lineage>
</organism>
<keyword evidence="5" id="KW-0732">Signal</keyword>
<evidence type="ECO:0000313" key="11">
    <source>
        <dbReference type="EMBL" id="THD20760.1"/>
    </source>
</evidence>
<evidence type="ECO:0000256" key="4">
    <source>
        <dbReference type="ARBA" id="ARBA00022692"/>
    </source>
</evidence>